<dbReference type="AlphaFoldDB" id="A0A1M5UWJ0"/>
<evidence type="ECO:0000256" key="7">
    <source>
        <dbReference type="ARBA" id="ARBA00022842"/>
    </source>
</evidence>
<comment type="subcellular location">
    <subcellularLocation>
        <location evidence="12">Cell inner membrane</location>
        <topology evidence="12">Lipid-anchor</topology>
        <orientation evidence="12">Periplasmic side</orientation>
    </subcellularLocation>
</comment>
<feature type="binding site" evidence="11">
    <location>
        <position position="295"/>
    </location>
    <ligand>
        <name>Mg(2+)</name>
        <dbReference type="ChEBI" id="CHEBI:18420"/>
    </ligand>
</feature>
<dbReference type="PROSITE" id="PS51257">
    <property type="entry name" value="PROKAR_LIPOPROTEIN"/>
    <property type="match status" value="1"/>
</dbReference>
<keyword evidence="6 10" id="KW-0274">FAD</keyword>
<keyword evidence="3 10" id="KW-0285">Flavoprotein</keyword>
<comment type="function">
    <text evidence="12">Flavin transferase that catalyzes the transfer of the FMN moiety of FAD and its covalent binding to the hydroxyl group of a threonine residue in a target flavoprotein.</text>
</comment>
<comment type="catalytic activity">
    <reaction evidence="9 10 12">
        <text>L-threonyl-[protein] + FAD = FMN-L-threonyl-[protein] + AMP + H(+)</text>
        <dbReference type="Rhea" id="RHEA:36847"/>
        <dbReference type="Rhea" id="RHEA-COMP:11060"/>
        <dbReference type="Rhea" id="RHEA-COMP:11061"/>
        <dbReference type="ChEBI" id="CHEBI:15378"/>
        <dbReference type="ChEBI" id="CHEBI:30013"/>
        <dbReference type="ChEBI" id="CHEBI:57692"/>
        <dbReference type="ChEBI" id="CHEBI:74257"/>
        <dbReference type="ChEBI" id="CHEBI:456215"/>
        <dbReference type="EC" id="2.7.1.180"/>
    </reaction>
</comment>
<evidence type="ECO:0000256" key="5">
    <source>
        <dbReference type="ARBA" id="ARBA00022723"/>
    </source>
</evidence>
<keyword evidence="12" id="KW-0472">Membrane</keyword>
<dbReference type="SUPFAM" id="SSF143631">
    <property type="entry name" value="ApbE-like"/>
    <property type="match status" value="1"/>
</dbReference>
<dbReference type="GO" id="GO:0016740">
    <property type="term" value="F:transferase activity"/>
    <property type="evidence" value="ECO:0007669"/>
    <property type="project" value="UniProtKB-UniRule"/>
</dbReference>
<dbReference type="GO" id="GO:0005886">
    <property type="term" value="C:plasma membrane"/>
    <property type="evidence" value="ECO:0007669"/>
    <property type="project" value="UniProtKB-SubCell"/>
</dbReference>
<evidence type="ECO:0000256" key="10">
    <source>
        <dbReference type="PIRNR" id="PIRNR006268"/>
    </source>
</evidence>
<dbReference type="PANTHER" id="PTHR30040:SF2">
    <property type="entry name" value="FAD:PROTEIN FMN TRANSFERASE"/>
    <property type="match status" value="1"/>
</dbReference>
<gene>
    <name evidence="13" type="ORF">SAMN02745180_00796</name>
</gene>
<feature type="binding site" evidence="11">
    <location>
        <position position="181"/>
    </location>
    <ligand>
        <name>Mg(2+)</name>
        <dbReference type="ChEBI" id="CHEBI:18420"/>
    </ligand>
</feature>
<keyword evidence="12 13" id="KW-0449">Lipoprotein</keyword>
<dbReference type="GO" id="GO:0046872">
    <property type="term" value="F:metal ion binding"/>
    <property type="evidence" value="ECO:0007669"/>
    <property type="project" value="UniProtKB-UniRule"/>
</dbReference>
<dbReference type="PIRSF" id="PIRSF006268">
    <property type="entry name" value="ApbE"/>
    <property type="match status" value="1"/>
</dbReference>
<dbReference type="STRING" id="1123281.SAMN02745180_00796"/>
<evidence type="ECO:0000256" key="4">
    <source>
        <dbReference type="ARBA" id="ARBA00022679"/>
    </source>
</evidence>
<evidence type="ECO:0000256" key="1">
    <source>
        <dbReference type="ARBA" id="ARBA00011955"/>
    </source>
</evidence>
<evidence type="ECO:0000256" key="8">
    <source>
        <dbReference type="ARBA" id="ARBA00031306"/>
    </source>
</evidence>
<comment type="cofactor">
    <cofactor evidence="11">
        <name>Mg(2+)</name>
        <dbReference type="ChEBI" id="CHEBI:18420"/>
    </cofactor>
    <cofactor evidence="11">
        <name>Mn(2+)</name>
        <dbReference type="ChEBI" id="CHEBI:29035"/>
    </cofactor>
    <text evidence="11">Magnesium. Can also use manganese.</text>
</comment>
<proteinExistence type="inferred from homology"/>
<keyword evidence="4 10" id="KW-0808">Transferase</keyword>
<evidence type="ECO:0000256" key="6">
    <source>
        <dbReference type="ARBA" id="ARBA00022827"/>
    </source>
</evidence>
<reference evidence="13 14" key="1">
    <citation type="submission" date="2016-11" db="EMBL/GenBank/DDBJ databases">
        <authorList>
            <person name="Jaros S."/>
            <person name="Januszkiewicz K."/>
            <person name="Wedrychowicz H."/>
        </authorList>
    </citation>
    <scope>NUCLEOTIDE SEQUENCE [LARGE SCALE GENOMIC DNA]</scope>
    <source>
        <strain evidence="13 14">DSM 13106</strain>
    </source>
</reference>
<name>A0A1M5UWJ0_9FIRM</name>
<keyword evidence="7 10" id="KW-0460">Magnesium</keyword>
<dbReference type="Pfam" id="PF02424">
    <property type="entry name" value="ApbE"/>
    <property type="match status" value="1"/>
</dbReference>
<dbReference type="InterPro" id="IPR024932">
    <property type="entry name" value="ApbE"/>
</dbReference>
<dbReference type="RefSeq" id="WP_084604125.1">
    <property type="nucleotide sequence ID" value="NZ_FQXR01000003.1"/>
</dbReference>
<keyword evidence="5 10" id="KW-0479">Metal-binding</keyword>
<evidence type="ECO:0000256" key="11">
    <source>
        <dbReference type="PIRSR" id="PIRSR006268-2"/>
    </source>
</evidence>
<accession>A0A1M5UWJ0</accession>
<dbReference type="OrthoDB" id="9778595at2"/>
<dbReference type="Proteomes" id="UP000184389">
    <property type="component" value="Unassembled WGS sequence"/>
</dbReference>
<dbReference type="Gene3D" id="3.10.520.10">
    <property type="entry name" value="ApbE-like domains"/>
    <property type="match status" value="1"/>
</dbReference>
<evidence type="ECO:0000313" key="14">
    <source>
        <dbReference type="Proteomes" id="UP000184389"/>
    </source>
</evidence>
<dbReference type="EMBL" id="FQXR01000003">
    <property type="protein sequence ID" value="SHH67361.1"/>
    <property type="molecule type" value="Genomic_DNA"/>
</dbReference>
<protein>
    <recommendedName>
        <fullName evidence="2 10">FAD:protein FMN transferase</fullName>
        <ecNumber evidence="1 10">2.7.1.180</ecNumber>
    </recommendedName>
    <alternativeName>
        <fullName evidence="8 10">Flavin transferase</fullName>
    </alternativeName>
</protein>
<keyword evidence="14" id="KW-1185">Reference proteome</keyword>
<dbReference type="InterPro" id="IPR003374">
    <property type="entry name" value="ApbE-like_sf"/>
</dbReference>
<dbReference type="EC" id="2.7.1.180" evidence="1 10"/>
<keyword evidence="12" id="KW-1003">Cell membrane</keyword>
<evidence type="ECO:0000256" key="12">
    <source>
        <dbReference type="RuleBase" id="RU363002"/>
    </source>
</evidence>
<evidence type="ECO:0000256" key="9">
    <source>
        <dbReference type="ARBA" id="ARBA00048540"/>
    </source>
</evidence>
<evidence type="ECO:0000256" key="2">
    <source>
        <dbReference type="ARBA" id="ARBA00016337"/>
    </source>
</evidence>
<comment type="similarity">
    <text evidence="10 12">Belongs to the ApbE family.</text>
</comment>
<feature type="binding site" evidence="11">
    <location>
        <position position="299"/>
    </location>
    <ligand>
        <name>Mg(2+)</name>
        <dbReference type="ChEBI" id="CHEBI:18420"/>
    </ligand>
</feature>
<organism evidence="13 14">
    <name type="scientific">Sporanaerobacter acetigenes DSM 13106</name>
    <dbReference type="NCBI Taxonomy" id="1123281"/>
    <lineage>
        <taxon>Bacteria</taxon>
        <taxon>Bacillati</taxon>
        <taxon>Bacillota</taxon>
        <taxon>Tissierellia</taxon>
        <taxon>Tissierellales</taxon>
        <taxon>Sporanaerobacteraceae</taxon>
        <taxon>Sporanaerobacter</taxon>
    </lineage>
</organism>
<keyword evidence="12" id="KW-0997">Cell inner membrane</keyword>
<dbReference type="PANTHER" id="PTHR30040">
    <property type="entry name" value="THIAMINE BIOSYNTHESIS LIPOPROTEIN APBE"/>
    <property type="match status" value="1"/>
</dbReference>
<sequence length="354" mass="40027">MNMKYKFKTVLALIVLICLCIVSTGCERQIVSEPISKTEFMMDTVITIKLYDSKNEKTLEEAFDRLRQIENRMSKTITDSDVSKINQNAGKNPVKVHGDVYYVLKKSIEFAELTDGAYDPTIGPLVELWNIKEEGENEVHLIPEKEKIYEAMNKVDYKKLELLDDNNVFLKEEGMILDLGGIVKGYAADEVKKILKDKGINSAIIDLGGNIYAYGEKPKDKYWKIGIQNPFEFRGSYVGIMSVVDSSIVTSGDYERYFEVDGKRYHHIIDPKTGYPAESGLSAVSVVTKNSIDGDALSTSLFILGREKGTELIKKLGNVDAIFIDKDGKTYISPDLKDKFELKNEKFNIINNEY</sequence>
<evidence type="ECO:0000256" key="3">
    <source>
        <dbReference type="ARBA" id="ARBA00022630"/>
    </source>
</evidence>
<evidence type="ECO:0000313" key="13">
    <source>
        <dbReference type="EMBL" id="SHH67361.1"/>
    </source>
</evidence>